<dbReference type="EMBL" id="CP009641">
    <property type="protein sequence ID" value="AJI12683.1"/>
    <property type="molecule type" value="Genomic_DNA"/>
</dbReference>
<dbReference type="PANTHER" id="PTHR24023">
    <property type="entry name" value="COLLAGEN ALPHA"/>
    <property type="match status" value="1"/>
</dbReference>
<dbReference type="RefSeq" id="WP_042516345.1">
    <property type="nucleotide sequence ID" value="NZ_CP009641.1"/>
</dbReference>
<feature type="domain" description="DUF4183" evidence="1">
    <location>
        <begin position="156"/>
        <end position="227"/>
    </location>
</feature>
<dbReference type="InterPro" id="IPR021201">
    <property type="entry name" value="Leader_pep_exosporium"/>
</dbReference>
<dbReference type="GO" id="GO:0005615">
    <property type="term" value="C:extracellular space"/>
    <property type="evidence" value="ECO:0007669"/>
    <property type="project" value="TreeGrafter"/>
</dbReference>
<dbReference type="Proteomes" id="UP000031861">
    <property type="component" value="Chromosome"/>
</dbReference>
<protein>
    <submittedName>
        <fullName evidence="2">Exosporium leader peptide domain protein</fullName>
    </submittedName>
</protein>
<dbReference type="Pfam" id="PF13799">
    <property type="entry name" value="DUF4183"/>
    <property type="match status" value="1"/>
</dbReference>
<dbReference type="GO" id="GO:0031012">
    <property type="term" value="C:extracellular matrix"/>
    <property type="evidence" value="ECO:0007669"/>
    <property type="project" value="TreeGrafter"/>
</dbReference>
<reference evidence="2 3" key="1">
    <citation type="journal article" date="2015" name="Genome Announc.">
        <title>Complete genome sequences for 35 biothreat assay-relevant bacillus species.</title>
        <authorList>
            <person name="Johnson S.L."/>
            <person name="Daligault H.E."/>
            <person name="Davenport K.W."/>
            <person name="Jaissle J."/>
            <person name="Frey K.G."/>
            <person name="Ladner J.T."/>
            <person name="Broomall S.M."/>
            <person name="Bishop-Lilly K.A."/>
            <person name="Bruce D.C."/>
            <person name="Gibbons H.S."/>
            <person name="Coyne S.R."/>
            <person name="Lo C.C."/>
            <person name="Meincke L."/>
            <person name="Munk A.C."/>
            <person name="Koroleva G.I."/>
            <person name="Rosenzweig C.N."/>
            <person name="Palacios G.F."/>
            <person name="Redden C.L."/>
            <person name="Minogue T.D."/>
            <person name="Chain P.S."/>
        </authorList>
    </citation>
    <scope>NUCLEOTIDE SEQUENCE [LARGE SCALE GENOMIC DNA]</scope>
    <source>
        <strain evidence="2 3">03BB108</strain>
    </source>
</reference>
<evidence type="ECO:0000313" key="2">
    <source>
        <dbReference type="EMBL" id="AJI12683.1"/>
    </source>
</evidence>
<accession>A0AAN0SZF8</accession>
<dbReference type="GO" id="GO:0030020">
    <property type="term" value="F:extracellular matrix structural constituent conferring tensile strength"/>
    <property type="evidence" value="ECO:0007669"/>
    <property type="project" value="TreeGrafter"/>
</dbReference>
<dbReference type="PANTHER" id="PTHR24023:SF1095">
    <property type="entry name" value="EGF-LIKE DOMAIN-CONTAINING PROTEIN"/>
    <property type="match status" value="1"/>
</dbReference>
<name>A0AAN0SZF8_BACCE</name>
<dbReference type="GO" id="GO:0030198">
    <property type="term" value="P:extracellular matrix organization"/>
    <property type="evidence" value="ECO:0007669"/>
    <property type="project" value="TreeGrafter"/>
</dbReference>
<dbReference type="InterPro" id="IPR050149">
    <property type="entry name" value="Collagen_superfamily"/>
</dbReference>
<organism evidence="2 3">
    <name type="scientific">Bacillus cereus 03BB108</name>
    <dbReference type="NCBI Taxonomy" id="451709"/>
    <lineage>
        <taxon>Bacteria</taxon>
        <taxon>Bacillati</taxon>
        <taxon>Bacillota</taxon>
        <taxon>Bacilli</taxon>
        <taxon>Bacillales</taxon>
        <taxon>Bacillaceae</taxon>
        <taxon>Bacillus</taxon>
        <taxon>Bacillus cereus group</taxon>
    </lineage>
</organism>
<proteinExistence type="predicted"/>
<dbReference type="InterPro" id="IPR025237">
    <property type="entry name" value="DUF4183"/>
</dbReference>
<dbReference type="NCBIfam" id="TIGR03720">
    <property type="entry name" value="exospor_lead"/>
    <property type="match status" value="1"/>
</dbReference>
<sequence length="231" mass="22603">MKQNDKLWLNKGIIGPENIGPTFPVLPPIHIPTGVTGATGITGTTGVTGATGITGATGPTGITGVTGATGITGATGPTGITGVTGPTGITGATGPTGITGATGPTGTPGVTGATGITGVTGATGITGVTGATGITGVTGPTGVIGPITTTNLLFYTFADGEKLIYTDSDGLAQYGTTHILSPDEVSYINLFINGILQPQPLYQVSTGQLTLLDNQPPSQGSSIILQFIIIN</sequence>
<gene>
    <name evidence="2" type="ORF">AK40_1048</name>
</gene>
<dbReference type="AlphaFoldDB" id="A0AAN0SZF8"/>
<evidence type="ECO:0000313" key="3">
    <source>
        <dbReference type="Proteomes" id="UP000031861"/>
    </source>
</evidence>
<evidence type="ECO:0000259" key="1">
    <source>
        <dbReference type="Pfam" id="PF13799"/>
    </source>
</evidence>